<dbReference type="RefSeq" id="WP_100919681.1">
    <property type="nucleotide sequence ID" value="NZ_CP020370.1"/>
</dbReference>
<dbReference type="Proteomes" id="UP000232638">
    <property type="component" value="Chromosome"/>
</dbReference>
<organism evidence="2 3">
    <name type="scientific">Candidatus Thiodictyon syntrophicum</name>
    <dbReference type="NCBI Taxonomy" id="1166950"/>
    <lineage>
        <taxon>Bacteria</taxon>
        <taxon>Pseudomonadati</taxon>
        <taxon>Pseudomonadota</taxon>
        <taxon>Gammaproteobacteria</taxon>
        <taxon>Chromatiales</taxon>
        <taxon>Chromatiaceae</taxon>
        <taxon>Thiodictyon</taxon>
    </lineage>
</organism>
<evidence type="ECO:0000313" key="2">
    <source>
        <dbReference type="EMBL" id="AUB81929.1"/>
    </source>
</evidence>
<evidence type="ECO:0000313" key="3">
    <source>
        <dbReference type="Proteomes" id="UP000232638"/>
    </source>
</evidence>
<dbReference type="KEGG" id="tsy:THSYN_13815"/>
<name>A0A2K8U940_9GAMM</name>
<sequence>MTLIDYKDAGVVATEVIMTRQLHAGSFLIVEGEDDHKFWSPRVLPGHCELVIGNGKPNVEGALARLDRDHFRGALGVVDDDFDGLEGRPRPSPNLIGTDTHDLECMLIRSPALERVLAELAAPAKIRDLEARQGHSVRDALLERGLEFGRLRWVAQRRAWEIPFHKLGPERFLNRDTWLVSRDDFHDAAVRTGAVPSIDDLHAELEALPAADPWSICQGHDLVSILRIGLTRVLGSLKASKGVDDIAAMLRSAFDDQQLHGGHLGAAIRGWEQANKPYLVL</sequence>
<accession>A0A2K8U940</accession>
<dbReference type="EMBL" id="CP020370">
    <property type="protein sequence ID" value="AUB81929.1"/>
    <property type="molecule type" value="Genomic_DNA"/>
</dbReference>
<keyword evidence="3" id="KW-1185">Reference proteome</keyword>
<gene>
    <name evidence="2" type="ORF">THSYN_13815</name>
</gene>
<dbReference type="Pfam" id="PF14491">
    <property type="entry name" value="DUF4435"/>
    <property type="match status" value="1"/>
</dbReference>
<reference evidence="2 3" key="1">
    <citation type="submission" date="2017-03" db="EMBL/GenBank/DDBJ databases">
        <title>Complete genome sequence of Candidatus 'Thiodictyon syntrophicum' sp. nov. strain Cad16T, a photolithoautotroph purple sulfur bacterium isolated from an alpine meromictic lake.</title>
        <authorList>
            <person name="Luedin S.M."/>
            <person name="Pothier J.F."/>
            <person name="Danza F."/>
            <person name="Storelli N."/>
            <person name="Wittwer M."/>
            <person name="Tonolla M."/>
        </authorList>
    </citation>
    <scope>NUCLEOTIDE SEQUENCE [LARGE SCALE GENOMIC DNA]</scope>
    <source>
        <strain evidence="2 3">Cad16T</strain>
    </source>
</reference>
<dbReference type="InterPro" id="IPR029492">
    <property type="entry name" value="DUF4435"/>
</dbReference>
<dbReference type="AlphaFoldDB" id="A0A2K8U940"/>
<protein>
    <recommendedName>
        <fullName evidence="1">DUF4435 domain-containing protein</fullName>
    </recommendedName>
</protein>
<evidence type="ECO:0000259" key="1">
    <source>
        <dbReference type="Pfam" id="PF14491"/>
    </source>
</evidence>
<proteinExistence type="predicted"/>
<feature type="domain" description="DUF4435" evidence="1">
    <location>
        <begin position="27"/>
        <end position="123"/>
    </location>
</feature>
<dbReference type="OrthoDB" id="7058238at2"/>